<evidence type="ECO:0000256" key="1">
    <source>
        <dbReference type="ARBA" id="ARBA00004429"/>
    </source>
</evidence>
<organism evidence="11">
    <name type="scientific">uncultured Alphaproteobacteria bacterium</name>
    <dbReference type="NCBI Taxonomy" id="91750"/>
    <lineage>
        <taxon>Bacteria</taxon>
        <taxon>Pseudomonadati</taxon>
        <taxon>Pseudomonadota</taxon>
        <taxon>Alphaproteobacteria</taxon>
        <taxon>environmental samples</taxon>
    </lineage>
</organism>
<gene>
    <name evidence="11" type="ORF">KL86APRO_20274</name>
</gene>
<evidence type="ECO:0000256" key="2">
    <source>
        <dbReference type="ARBA" id="ARBA00022448"/>
    </source>
</evidence>
<feature type="transmembrane region" description="Helical" evidence="9">
    <location>
        <begin position="42"/>
        <end position="63"/>
    </location>
</feature>
<comment type="subunit">
    <text evidence="9">The complex comprises the extracytoplasmic solute receptor protein and the two transmembrane proteins.</text>
</comment>
<protein>
    <recommendedName>
        <fullName evidence="9">TRAP transporter small permease protein</fullName>
    </recommendedName>
</protein>
<dbReference type="PANTHER" id="PTHR35011:SF2">
    <property type="entry name" value="2,3-DIKETO-L-GULONATE TRAP TRANSPORTER SMALL PERMEASE PROTEIN YIAM"/>
    <property type="match status" value="1"/>
</dbReference>
<dbReference type="GO" id="GO:0015740">
    <property type="term" value="P:C4-dicarboxylate transport"/>
    <property type="evidence" value="ECO:0007669"/>
    <property type="project" value="TreeGrafter"/>
</dbReference>
<reference evidence="11" key="1">
    <citation type="submission" date="2016-04" db="EMBL/GenBank/DDBJ databases">
        <authorList>
            <person name="Evans L.H."/>
            <person name="Alamgir A."/>
            <person name="Owens N."/>
            <person name="Weber N.D."/>
            <person name="Virtaneva K."/>
            <person name="Barbian K."/>
            <person name="Babar A."/>
            <person name="Rosenke K."/>
        </authorList>
    </citation>
    <scope>NUCLEOTIDE SEQUENCE</scope>
    <source>
        <strain evidence="11">86</strain>
    </source>
</reference>
<evidence type="ECO:0000313" key="11">
    <source>
        <dbReference type="EMBL" id="SBW11692.1"/>
    </source>
</evidence>
<keyword evidence="4 9" id="KW-0997">Cell inner membrane</keyword>
<dbReference type="GO" id="GO:0005886">
    <property type="term" value="C:plasma membrane"/>
    <property type="evidence" value="ECO:0007669"/>
    <property type="project" value="UniProtKB-SubCell"/>
</dbReference>
<keyword evidence="3" id="KW-1003">Cell membrane</keyword>
<dbReference type="InterPro" id="IPR007387">
    <property type="entry name" value="TRAP_DctQ"/>
</dbReference>
<keyword evidence="5 9" id="KW-0812">Transmembrane</keyword>
<dbReference type="GO" id="GO:0022857">
    <property type="term" value="F:transmembrane transporter activity"/>
    <property type="evidence" value="ECO:0007669"/>
    <property type="project" value="UniProtKB-UniRule"/>
</dbReference>
<evidence type="ECO:0000256" key="4">
    <source>
        <dbReference type="ARBA" id="ARBA00022519"/>
    </source>
</evidence>
<feature type="domain" description="Tripartite ATP-independent periplasmic transporters DctQ component" evidence="10">
    <location>
        <begin position="23"/>
        <end position="151"/>
    </location>
</feature>
<evidence type="ECO:0000256" key="5">
    <source>
        <dbReference type="ARBA" id="ARBA00022692"/>
    </source>
</evidence>
<sequence>MKRFYQQIGIVEDWIARTFLVVMVVLIFAAAVARLVGSPLNWAIDIATALFAWTCFFAADVAWRANRLMAVESLTNYLTERGRVIFRLVNLAIIGAFLVYVIPAGVWLSWVSRERSFQGIPEMSYSWVTMAMPVGCLVLLATAVVKARADIRLLREYRAAAVDPA</sequence>
<dbReference type="AlphaFoldDB" id="A0A212KJ71"/>
<evidence type="ECO:0000256" key="9">
    <source>
        <dbReference type="RuleBase" id="RU369079"/>
    </source>
</evidence>
<proteinExistence type="inferred from homology"/>
<dbReference type="PANTHER" id="PTHR35011">
    <property type="entry name" value="2,3-DIKETO-L-GULONATE TRAP TRANSPORTER SMALL PERMEASE PROTEIN YIAM"/>
    <property type="match status" value="1"/>
</dbReference>
<keyword evidence="2 9" id="KW-0813">Transport</keyword>
<comment type="similarity">
    <text evidence="8 9">Belongs to the TRAP transporter small permease family.</text>
</comment>
<keyword evidence="6 9" id="KW-1133">Transmembrane helix</keyword>
<evidence type="ECO:0000256" key="8">
    <source>
        <dbReference type="ARBA" id="ARBA00038436"/>
    </source>
</evidence>
<comment type="subcellular location">
    <subcellularLocation>
        <location evidence="1 9">Cell inner membrane</location>
        <topology evidence="1 9">Multi-pass membrane protein</topology>
    </subcellularLocation>
</comment>
<feature type="transmembrane region" description="Helical" evidence="9">
    <location>
        <begin position="84"/>
        <end position="110"/>
    </location>
</feature>
<name>A0A212KJ71_9PROT</name>
<evidence type="ECO:0000256" key="7">
    <source>
        <dbReference type="ARBA" id="ARBA00023136"/>
    </source>
</evidence>
<evidence type="ECO:0000256" key="6">
    <source>
        <dbReference type="ARBA" id="ARBA00022989"/>
    </source>
</evidence>
<feature type="transmembrane region" description="Helical" evidence="9">
    <location>
        <begin position="14"/>
        <end position="36"/>
    </location>
</feature>
<keyword evidence="7 9" id="KW-0472">Membrane</keyword>
<accession>A0A212KJ71</accession>
<feature type="transmembrane region" description="Helical" evidence="9">
    <location>
        <begin position="125"/>
        <end position="145"/>
    </location>
</feature>
<evidence type="ECO:0000259" key="10">
    <source>
        <dbReference type="Pfam" id="PF04290"/>
    </source>
</evidence>
<evidence type="ECO:0000256" key="3">
    <source>
        <dbReference type="ARBA" id="ARBA00022475"/>
    </source>
</evidence>
<dbReference type="Pfam" id="PF04290">
    <property type="entry name" value="DctQ"/>
    <property type="match status" value="1"/>
</dbReference>
<dbReference type="EMBL" id="FLUO01000002">
    <property type="protein sequence ID" value="SBW11692.1"/>
    <property type="molecule type" value="Genomic_DNA"/>
</dbReference>
<comment type="function">
    <text evidence="9">Part of the tripartite ATP-independent periplasmic (TRAP) transport system.</text>
</comment>
<dbReference type="InterPro" id="IPR055348">
    <property type="entry name" value="DctQ"/>
</dbReference>